<dbReference type="Proteomes" id="UP000054997">
    <property type="component" value="Unassembled WGS sequence"/>
</dbReference>
<proteinExistence type="predicted"/>
<comment type="caution">
    <text evidence="1">The sequence shown here is derived from an EMBL/GenBank/DDBJ whole genome shotgun (WGS) entry which is preliminary data.</text>
</comment>
<dbReference type="SUPFAM" id="SSF48239">
    <property type="entry name" value="Terpenoid cyclases/Protein prenyltransferases"/>
    <property type="match status" value="1"/>
</dbReference>
<dbReference type="STRING" id="45068.Llon_0750"/>
<dbReference type="AlphaFoldDB" id="A0A0W0VN85"/>
<gene>
    <name evidence="1" type="ORF">Llon_0750</name>
</gene>
<dbReference type="PATRIC" id="fig|45068.5.peg.798"/>
<keyword evidence="2" id="KW-1185">Reference proteome</keyword>
<dbReference type="InterPro" id="IPR008930">
    <property type="entry name" value="Terpenoid_cyclase/PrenylTrfase"/>
</dbReference>
<dbReference type="Gene3D" id="1.50.10.100">
    <property type="entry name" value="Chondroitin AC/alginate lyase"/>
    <property type="match status" value="1"/>
</dbReference>
<sequence length="527" mass="59663">MATTENPYLQPIYNALPRLLASYDTNSAGITYGIGDRFYWAWSLIDFANATIQGGVNGLARLIKYNLLPEYIEKTSILSRIHAIFQGTFSLIRRNGSLDQAFPYEGSYCGTALVLYDSLCCIELLGTYLSQEKIHQYLNNLRPLALYLCKSEETHGFISNHLAVASAALLKWAKITGEFGQEKGIEILNKILNKQSSEGWFTEYEGADPGYQTLCTGYLADICNMYPQLNLTTPIQKSIHFLSHFVHPDGSFGGVYGSRNTRFYFPAGFEYFAKSMPEAKALAVNMRNSISNLLCPGLESMDAPNLVPMFNSYCWAASLYEKLEISSADNLPCNSKKSFQIYFRDAGLFINKGINTYTIISTHKGGVVYHFLNKTLHRVNTGVVLENHKLKRFTNQIYQPSNQVFIDKDVITIRADIKPVRCILPSPWQFGTLRYLNISIMRIPYIREKIKQILALFLITAKGKSKGYIIREITLNVNDTINISDKLQVGKNFKQLQVKHPFTAIHMASQGYWQKQDDNNVAQQDFS</sequence>
<protein>
    <submittedName>
        <fullName evidence="1">Uncharacterized protein</fullName>
    </submittedName>
</protein>
<organism evidence="1 2">
    <name type="scientific">Legionella londiniensis</name>
    <dbReference type="NCBI Taxonomy" id="45068"/>
    <lineage>
        <taxon>Bacteria</taxon>
        <taxon>Pseudomonadati</taxon>
        <taxon>Pseudomonadota</taxon>
        <taxon>Gammaproteobacteria</taxon>
        <taxon>Legionellales</taxon>
        <taxon>Legionellaceae</taxon>
        <taxon>Legionella</taxon>
    </lineage>
</organism>
<dbReference type="OrthoDB" id="5493458at2"/>
<evidence type="ECO:0000313" key="1">
    <source>
        <dbReference type="EMBL" id="KTD21585.1"/>
    </source>
</evidence>
<name>A0A0W0VN85_9GAMM</name>
<accession>A0A0W0VN85</accession>
<dbReference type="EMBL" id="LNYK01000014">
    <property type="protein sequence ID" value="KTD21585.1"/>
    <property type="molecule type" value="Genomic_DNA"/>
</dbReference>
<reference evidence="1 2" key="1">
    <citation type="submission" date="2015-11" db="EMBL/GenBank/DDBJ databases">
        <title>Genomic analysis of 38 Legionella species identifies large and diverse effector repertoires.</title>
        <authorList>
            <person name="Burstein D."/>
            <person name="Amaro F."/>
            <person name="Zusman T."/>
            <person name="Lifshitz Z."/>
            <person name="Cohen O."/>
            <person name="Gilbert J.A."/>
            <person name="Pupko T."/>
            <person name="Shuman H.A."/>
            <person name="Segal G."/>
        </authorList>
    </citation>
    <scope>NUCLEOTIDE SEQUENCE [LARGE SCALE GENOMIC DNA]</scope>
    <source>
        <strain evidence="1 2">ATCC 49505</strain>
    </source>
</reference>
<dbReference type="RefSeq" id="WP_058528762.1">
    <property type="nucleotide sequence ID" value="NZ_CAAAHZ010000025.1"/>
</dbReference>
<dbReference type="InterPro" id="IPR008929">
    <property type="entry name" value="Chondroitin_lyas"/>
</dbReference>
<evidence type="ECO:0000313" key="2">
    <source>
        <dbReference type="Proteomes" id="UP000054997"/>
    </source>
</evidence>